<dbReference type="RefSeq" id="WP_072094343.1">
    <property type="nucleotide sequence ID" value="NZ_PQGD01000002.1"/>
</dbReference>
<proteinExistence type="predicted"/>
<name>A0A2P5GUQ4_9ENTR</name>
<evidence type="ECO:0000256" key="1">
    <source>
        <dbReference type="SAM" id="Phobius"/>
    </source>
</evidence>
<organism evidence="3 5">
    <name type="scientific">Superficieibacter electus</name>
    <dbReference type="NCBI Taxonomy" id="2022662"/>
    <lineage>
        <taxon>Bacteria</taxon>
        <taxon>Pseudomonadati</taxon>
        <taxon>Pseudomonadota</taxon>
        <taxon>Gammaproteobacteria</taxon>
        <taxon>Enterobacterales</taxon>
        <taxon>Enterobacteriaceae</taxon>
        <taxon>Superficieibacter</taxon>
    </lineage>
</organism>
<keyword evidence="1" id="KW-0472">Membrane</keyword>
<keyword evidence="4" id="KW-1185">Reference proteome</keyword>
<dbReference type="Proteomes" id="UP000247005">
    <property type="component" value="Unassembled WGS sequence"/>
</dbReference>
<feature type="transmembrane region" description="Helical" evidence="1">
    <location>
        <begin position="7"/>
        <end position="29"/>
    </location>
</feature>
<keyword evidence="1" id="KW-0812">Transmembrane</keyword>
<dbReference type="InterPro" id="IPR049611">
    <property type="entry name" value="YncL"/>
</dbReference>
<keyword evidence="1" id="KW-1133">Transmembrane helix</keyword>
<dbReference type="NCBIfam" id="NF000537">
    <property type="entry name" value="YncL"/>
    <property type="match status" value="1"/>
</dbReference>
<accession>A0A2P5GUQ4</accession>
<dbReference type="AlphaFoldDB" id="A0A2P5GUQ4"/>
<dbReference type="Proteomes" id="UP000237073">
    <property type="component" value="Unassembled WGS sequence"/>
</dbReference>
<dbReference type="EMBL" id="PQGE01000010">
    <property type="protein sequence ID" value="POP44269.1"/>
    <property type="molecule type" value="Genomic_DNA"/>
</dbReference>
<gene>
    <name evidence="3" type="ORF">CHU32_02350</name>
    <name evidence="2" type="ORF">CHU33_12460</name>
</gene>
<sequence length="31" mass="3505">MEVSDKTVVMINVFAALGLFSLLSLRFGWFL</sequence>
<evidence type="ECO:0000313" key="5">
    <source>
        <dbReference type="Proteomes" id="UP000247005"/>
    </source>
</evidence>
<evidence type="ECO:0000313" key="2">
    <source>
        <dbReference type="EMBL" id="POP44269.1"/>
    </source>
</evidence>
<comment type="caution">
    <text evidence="3">The sequence shown here is derived from an EMBL/GenBank/DDBJ whole genome shotgun (WGS) entry which is preliminary data.</text>
</comment>
<protein>
    <submittedName>
        <fullName evidence="3">Stress response membrane protein YncL</fullName>
    </submittedName>
</protein>
<evidence type="ECO:0000313" key="4">
    <source>
        <dbReference type="Proteomes" id="UP000237073"/>
    </source>
</evidence>
<dbReference type="EMBL" id="PQGD01000002">
    <property type="protein sequence ID" value="POP50287.1"/>
    <property type="molecule type" value="Genomic_DNA"/>
</dbReference>
<reference evidence="4 5" key="1">
    <citation type="submission" date="2018-01" db="EMBL/GenBank/DDBJ databases">
        <title>Superficieibacter electus gen. nov., sp. nov., an extended-spectrum beta-lactamase possessing member of the Enterobacteriaceae family, isolated from intensive care unit surfaces.</title>
        <authorList>
            <person name="Potter R.F."/>
            <person name="D'Souza A.W."/>
        </authorList>
    </citation>
    <scope>NUCLEOTIDE SEQUENCE [LARGE SCALE GENOMIC DNA]</scope>
    <source>
        <strain evidence="3 5">BP-1</strain>
        <strain evidence="2 4">BP-2</strain>
    </source>
</reference>
<evidence type="ECO:0000313" key="3">
    <source>
        <dbReference type="EMBL" id="POP50287.1"/>
    </source>
</evidence>